<dbReference type="AlphaFoldDB" id="A0A238FNZ5"/>
<dbReference type="Gene3D" id="3.30.160.60">
    <property type="entry name" value="Classic Zinc Finger"/>
    <property type="match status" value="2"/>
</dbReference>
<feature type="region of interest" description="Disordered" evidence="5">
    <location>
        <begin position="434"/>
        <end position="516"/>
    </location>
</feature>
<dbReference type="EMBL" id="FMSP01000017">
    <property type="protein sequence ID" value="SCV72928.1"/>
    <property type="molecule type" value="Genomic_DNA"/>
</dbReference>
<feature type="compositionally biased region" description="Basic and acidic residues" evidence="5">
    <location>
        <begin position="452"/>
        <end position="464"/>
    </location>
</feature>
<organism evidence="7 8">
    <name type="scientific">Microbotryum intermedium</name>
    <dbReference type="NCBI Taxonomy" id="269621"/>
    <lineage>
        <taxon>Eukaryota</taxon>
        <taxon>Fungi</taxon>
        <taxon>Dikarya</taxon>
        <taxon>Basidiomycota</taxon>
        <taxon>Pucciniomycotina</taxon>
        <taxon>Microbotryomycetes</taxon>
        <taxon>Microbotryales</taxon>
        <taxon>Microbotryaceae</taxon>
        <taxon>Microbotryum</taxon>
    </lineage>
</organism>
<evidence type="ECO:0000256" key="5">
    <source>
        <dbReference type="SAM" id="MobiDB-lite"/>
    </source>
</evidence>
<dbReference type="STRING" id="269621.A0A238FNZ5"/>
<dbReference type="OrthoDB" id="8117402at2759"/>
<reference evidence="8" key="1">
    <citation type="submission" date="2016-09" db="EMBL/GenBank/DDBJ databases">
        <authorList>
            <person name="Jeantristanb JTB J.-T."/>
            <person name="Ricardo R."/>
        </authorList>
    </citation>
    <scope>NUCLEOTIDE SEQUENCE [LARGE SCALE GENOMIC DNA]</scope>
</reference>
<feature type="domain" description="C2H2-type" evidence="6">
    <location>
        <begin position="370"/>
        <end position="398"/>
    </location>
</feature>
<feature type="compositionally biased region" description="Low complexity" evidence="5">
    <location>
        <begin position="21"/>
        <end position="39"/>
    </location>
</feature>
<feature type="compositionally biased region" description="Pro residues" evidence="5">
    <location>
        <begin position="68"/>
        <end position="83"/>
    </location>
</feature>
<feature type="compositionally biased region" description="Low complexity" evidence="5">
    <location>
        <begin position="233"/>
        <end position="247"/>
    </location>
</feature>
<feature type="compositionally biased region" description="Basic residues" evidence="5">
    <location>
        <begin position="319"/>
        <end position="339"/>
    </location>
</feature>
<keyword evidence="3" id="KW-0862">Zinc</keyword>
<dbReference type="PROSITE" id="PS00028">
    <property type="entry name" value="ZINC_FINGER_C2H2_1"/>
    <property type="match status" value="2"/>
</dbReference>
<dbReference type="GO" id="GO:0008270">
    <property type="term" value="F:zinc ion binding"/>
    <property type="evidence" value="ECO:0007669"/>
    <property type="project" value="UniProtKB-KW"/>
</dbReference>
<name>A0A238FNZ5_9BASI</name>
<feature type="region of interest" description="Disordered" evidence="5">
    <location>
        <begin position="1"/>
        <end position="85"/>
    </location>
</feature>
<feature type="domain" description="C2H2-type" evidence="6">
    <location>
        <begin position="340"/>
        <end position="369"/>
    </location>
</feature>
<keyword evidence="1" id="KW-0479">Metal-binding</keyword>
<dbReference type="PROSITE" id="PS50157">
    <property type="entry name" value="ZINC_FINGER_C2H2_2"/>
    <property type="match status" value="2"/>
</dbReference>
<dbReference type="GO" id="GO:0000978">
    <property type="term" value="F:RNA polymerase II cis-regulatory region sequence-specific DNA binding"/>
    <property type="evidence" value="ECO:0007669"/>
    <property type="project" value="TreeGrafter"/>
</dbReference>
<dbReference type="InterPro" id="IPR036236">
    <property type="entry name" value="Znf_C2H2_sf"/>
</dbReference>
<proteinExistence type="predicted"/>
<feature type="region of interest" description="Disordered" evidence="5">
    <location>
        <begin position="134"/>
        <end position="251"/>
    </location>
</feature>
<dbReference type="PANTHER" id="PTHR23235">
    <property type="entry name" value="KRUEPPEL-LIKE TRANSCRIPTION FACTOR"/>
    <property type="match status" value="1"/>
</dbReference>
<keyword evidence="2 4" id="KW-0863">Zinc-finger</keyword>
<dbReference type="InterPro" id="IPR013087">
    <property type="entry name" value="Znf_C2H2_type"/>
</dbReference>
<evidence type="ECO:0000313" key="7">
    <source>
        <dbReference type="EMBL" id="SCV72928.1"/>
    </source>
</evidence>
<dbReference type="Proteomes" id="UP000198372">
    <property type="component" value="Unassembled WGS sequence"/>
</dbReference>
<evidence type="ECO:0000259" key="6">
    <source>
        <dbReference type="PROSITE" id="PS50157"/>
    </source>
</evidence>
<evidence type="ECO:0000256" key="3">
    <source>
        <dbReference type="ARBA" id="ARBA00022833"/>
    </source>
</evidence>
<evidence type="ECO:0000256" key="2">
    <source>
        <dbReference type="ARBA" id="ARBA00022771"/>
    </source>
</evidence>
<dbReference type="GO" id="GO:0000981">
    <property type="term" value="F:DNA-binding transcription factor activity, RNA polymerase II-specific"/>
    <property type="evidence" value="ECO:0007669"/>
    <property type="project" value="TreeGrafter"/>
</dbReference>
<dbReference type="PANTHER" id="PTHR23235:SF120">
    <property type="entry name" value="KRUPPEL-LIKE FACTOR 15"/>
    <property type="match status" value="1"/>
</dbReference>
<feature type="region of interest" description="Disordered" evidence="5">
    <location>
        <begin position="287"/>
        <end position="343"/>
    </location>
</feature>
<feature type="compositionally biased region" description="Basic and acidic residues" evidence="5">
    <location>
        <begin position="1"/>
        <end position="13"/>
    </location>
</feature>
<evidence type="ECO:0000256" key="1">
    <source>
        <dbReference type="ARBA" id="ARBA00022723"/>
    </source>
</evidence>
<gene>
    <name evidence="7" type="ORF">BQ2448_6853</name>
</gene>
<feature type="compositionally biased region" description="Low complexity" evidence="5">
    <location>
        <begin position="434"/>
        <end position="446"/>
    </location>
</feature>
<dbReference type="SUPFAM" id="SSF57667">
    <property type="entry name" value="beta-beta-alpha zinc fingers"/>
    <property type="match status" value="1"/>
</dbReference>
<protein>
    <submittedName>
        <fullName evidence="7">BQ2448_6853 protein</fullName>
    </submittedName>
</protein>
<evidence type="ECO:0000256" key="4">
    <source>
        <dbReference type="PROSITE-ProRule" id="PRU00042"/>
    </source>
</evidence>
<evidence type="ECO:0000313" key="8">
    <source>
        <dbReference type="Proteomes" id="UP000198372"/>
    </source>
</evidence>
<sequence>MARTLSDRSKESQPIKMLPIASTTVPTSTSTSTSAPVSAFGFAPAPPRPVFQTPVPLSHVAEKSAPVPSRPVQPQPQPEPQPPKIDQLVAPELQGALMFDPPSPFMRPQELADMVNEIEAEGLMLAPAALENITRPTTGLKGRNKKADTSTLASSGRGRGRGRGAGPKAKVGRKGKEAASSAKQGSGVGHHPNSGTVATRGRGRGGGPKTAVGRKVAGKATGGASGSKKARSSTKAVAAKAGVGAVAKKGKAMKIDAVPAHEAVPEATTSKTTSAIPAAPEIAVTEPTEKLVAEPQGRSKRARRVEPGRYAEPASPPSKKMKLGKAPKSQTKKGARRRSSVCTHPGCDKSFARNFNLNAHLDTHRGIRDYACHECGKLFSRRHDCTRHCVAVHNVDRETGKLEVLRVTPERAPHQKPGVQRQPSPFATSAAWANSGTAAARASGAGARKRKSNADGRKEGEGEGKKKKKSASTGKTAAAQRFKRNEPSDGRSGSPRTGFKTTGLPIRGRPRKTSTA</sequence>
<accession>A0A238FNZ5</accession>
<keyword evidence="8" id="KW-1185">Reference proteome</keyword>
<dbReference type="SMART" id="SM00355">
    <property type="entry name" value="ZnF_C2H2"/>
    <property type="match status" value="2"/>
</dbReference>